<evidence type="ECO:0000256" key="3">
    <source>
        <dbReference type="ARBA" id="ARBA00018186"/>
    </source>
</evidence>
<reference evidence="14" key="1">
    <citation type="submission" date="2020-08" db="EMBL/GenBank/DDBJ databases">
        <title>Multicomponent nature underlies the extraordinary mechanical properties of spider dragline silk.</title>
        <authorList>
            <person name="Kono N."/>
            <person name="Nakamura H."/>
            <person name="Mori M."/>
            <person name="Yoshida Y."/>
            <person name="Ohtoshi R."/>
            <person name="Malay A.D."/>
            <person name="Moran D.A.P."/>
            <person name="Tomita M."/>
            <person name="Numata K."/>
            <person name="Arakawa K."/>
        </authorList>
    </citation>
    <scope>NUCLEOTIDE SEQUENCE</scope>
</reference>
<feature type="domain" description="SH3" evidence="11">
    <location>
        <begin position="335"/>
        <end position="395"/>
    </location>
</feature>
<dbReference type="InterPro" id="IPR001331">
    <property type="entry name" value="GDS_CDC24_CS"/>
</dbReference>
<dbReference type="SMART" id="SM00325">
    <property type="entry name" value="RhoGEF"/>
    <property type="match status" value="1"/>
</dbReference>
<feature type="region of interest" description="Disordered" evidence="10">
    <location>
        <begin position="1348"/>
        <end position="1387"/>
    </location>
</feature>
<dbReference type="InterPro" id="IPR035899">
    <property type="entry name" value="DBL_dom_sf"/>
</dbReference>
<accession>A0A8X6NWE7</accession>
<dbReference type="Gene3D" id="1.20.1270.60">
    <property type="entry name" value="Arfaptin homology (AH) domain/BAR domain"/>
    <property type="match status" value="1"/>
</dbReference>
<feature type="domain" description="SH3" evidence="11">
    <location>
        <begin position="1215"/>
        <end position="1278"/>
    </location>
</feature>
<evidence type="ECO:0000256" key="5">
    <source>
        <dbReference type="ARBA" id="ARBA00022658"/>
    </source>
</evidence>
<dbReference type="SMART" id="SM00326">
    <property type="entry name" value="SH3"/>
    <property type="match status" value="7"/>
</dbReference>
<dbReference type="InterPro" id="IPR004148">
    <property type="entry name" value="BAR_dom"/>
</dbReference>
<evidence type="ECO:0000256" key="7">
    <source>
        <dbReference type="ARBA" id="ARBA00032587"/>
    </source>
</evidence>
<feature type="compositionally biased region" description="Polar residues" evidence="10">
    <location>
        <begin position="1315"/>
        <end position="1329"/>
    </location>
</feature>
<keyword evidence="15" id="KW-1185">Reference proteome</keyword>
<dbReference type="PANTHER" id="PTHR22834:SF20">
    <property type="entry name" value="SH3 DOMAIN-CONTAINING PROTEIN"/>
    <property type="match status" value="1"/>
</dbReference>
<dbReference type="Gene3D" id="2.30.30.40">
    <property type="entry name" value="SH3 Domains"/>
    <property type="match status" value="7"/>
</dbReference>
<dbReference type="Pfam" id="PF00018">
    <property type="entry name" value="SH3_1"/>
    <property type="match status" value="3"/>
</dbReference>
<evidence type="ECO:0000256" key="4">
    <source>
        <dbReference type="ARBA" id="ARBA00022443"/>
    </source>
</evidence>
<dbReference type="InterPro" id="IPR000219">
    <property type="entry name" value="DH_dom"/>
</dbReference>
<evidence type="ECO:0000259" key="12">
    <source>
        <dbReference type="PROSITE" id="PS50010"/>
    </source>
</evidence>
<gene>
    <name evidence="14" type="primary">DNMBP</name>
    <name evidence="14" type="ORF">NPIL_541511</name>
</gene>
<dbReference type="CDD" id="cd00160">
    <property type="entry name" value="RhoGEF"/>
    <property type="match status" value="1"/>
</dbReference>
<evidence type="ECO:0000313" key="15">
    <source>
        <dbReference type="Proteomes" id="UP000887013"/>
    </source>
</evidence>
<dbReference type="InterPro" id="IPR036028">
    <property type="entry name" value="SH3-like_dom_sf"/>
</dbReference>
<dbReference type="Pfam" id="PF03114">
    <property type="entry name" value="BAR"/>
    <property type="match status" value="1"/>
</dbReference>
<dbReference type="InterPro" id="IPR027267">
    <property type="entry name" value="AH/BAR_dom_sf"/>
</dbReference>
<dbReference type="PRINTS" id="PR00499">
    <property type="entry name" value="P67PHOX"/>
</dbReference>
<keyword evidence="4 8" id="KW-0728">SH3 domain</keyword>
<evidence type="ECO:0000256" key="1">
    <source>
        <dbReference type="ARBA" id="ARBA00004282"/>
    </source>
</evidence>
<comment type="subcellular location">
    <subcellularLocation>
        <location evidence="1">Cell junction</location>
    </subcellularLocation>
    <subcellularLocation>
        <location evidence="2">Golgi apparatus</location>
        <location evidence="2">Golgi stack</location>
    </subcellularLocation>
</comment>
<feature type="compositionally biased region" description="Polar residues" evidence="10">
    <location>
        <begin position="1353"/>
        <end position="1384"/>
    </location>
</feature>
<dbReference type="Pfam" id="PF07653">
    <property type="entry name" value="SH3_2"/>
    <property type="match status" value="3"/>
</dbReference>
<feature type="domain" description="BAR" evidence="13">
    <location>
        <begin position="934"/>
        <end position="1148"/>
    </location>
</feature>
<dbReference type="InterPro" id="IPR051492">
    <property type="entry name" value="Dynamin-Rho_GEF"/>
</dbReference>
<evidence type="ECO:0000256" key="2">
    <source>
        <dbReference type="ARBA" id="ARBA00004348"/>
    </source>
</evidence>
<dbReference type="PANTHER" id="PTHR22834">
    <property type="entry name" value="NUCLEAR FUSION PROTEIN FUS2"/>
    <property type="match status" value="1"/>
</dbReference>
<dbReference type="SUPFAM" id="SSF48065">
    <property type="entry name" value="DBL homology domain (DH-domain)"/>
    <property type="match status" value="1"/>
</dbReference>
<dbReference type="PROSITE" id="PS50002">
    <property type="entry name" value="SH3"/>
    <property type="match status" value="7"/>
</dbReference>
<dbReference type="CDD" id="cd00174">
    <property type="entry name" value="SH3"/>
    <property type="match status" value="1"/>
</dbReference>
<organism evidence="14 15">
    <name type="scientific">Nephila pilipes</name>
    <name type="common">Giant wood spider</name>
    <name type="synonym">Nephila maculata</name>
    <dbReference type="NCBI Taxonomy" id="299642"/>
    <lineage>
        <taxon>Eukaryota</taxon>
        <taxon>Metazoa</taxon>
        <taxon>Ecdysozoa</taxon>
        <taxon>Arthropoda</taxon>
        <taxon>Chelicerata</taxon>
        <taxon>Arachnida</taxon>
        <taxon>Araneae</taxon>
        <taxon>Araneomorphae</taxon>
        <taxon>Entelegynae</taxon>
        <taxon>Araneoidea</taxon>
        <taxon>Nephilidae</taxon>
        <taxon>Nephila</taxon>
    </lineage>
</organism>
<dbReference type="GO" id="GO:0035556">
    <property type="term" value="P:intracellular signal transduction"/>
    <property type="evidence" value="ECO:0007669"/>
    <property type="project" value="InterPro"/>
</dbReference>
<feature type="domain" description="DH" evidence="12">
    <location>
        <begin position="712"/>
        <end position="893"/>
    </location>
</feature>
<dbReference type="OrthoDB" id="27823at2759"/>
<dbReference type="Proteomes" id="UP000887013">
    <property type="component" value="Unassembled WGS sequence"/>
</dbReference>
<dbReference type="GO" id="GO:0005085">
    <property type="term" value="F:guanyl-nucleotide exchange factor activity"/>
    <property type="evidence" value="ECO:0007669"/>
    <property type="project" value="UniProtKB-KW"/>
</dbReference>
<feature type="region of interest" description="Disordered" evidence="10">
    <location>
        <begin position="1315"/>
        <end position="1336"/>
    </location>
</feature>
<dbReference type="InterPro" id="IPR001452">
    <property type="entry name" value="SH3_domain"/>
</dbReference>
<evidence type="ECO:0000256" key="9">
    <source>
        <dbReference type="SAM" id="Coils"/>
    </source>
</evidence>
<keyword evidence="5" id="KW-0344">Guanine-nucleotide releasing factor</keyword>
<dbReference type="GO" id="GO:0005795">
    <property type="term" value="C:Golgi stack"/>
    <property type="evidence" value="ECO:0007669"/>
    <property type="project" value="UniProtKB-SubCell"/>
</dbReference>
<name>A0A8X6NWE7_NEPPI</name>
<dbReference type="SUPFAM" id="SSF103657">
    <property type="entry name" value="BAR/IMD domain-like"/>
    <property type="match status" value="1"/>
</dbReference>
<dbReference type="SUPFAM" id="SSF50044">
    <property type="entry name" value="SH3-domain"/>
    <property type="match status" value="7"/>
</dbReference>
<sequence length="1545" mass="175236">MHGTNATSFNFYDCELQDMEPKAGRLVRTIYDFPTDDPSELPLQVGDIVQVKERIDKQWSLGVSNNRQGSFPIGFTVELTIPPLAEGDCLFAVSNDFSAQEDGDLTLKKGDLVVGKQSIDSNWQRGEIDGKYGIFPLTHVWEVDTKILPKASSHKKMSLKAKVKMNMKAQIDEEMDLYKDEIVNIIEEVDKGWYRGECNGRQGIFPASFVTVLSEDDCSTSIFQPSVDTMSSPVNKIVQDNSHTGYDCINSGIMPYGRTIHPFKAEYANELSFSDGEIVNLIRYVDDNWLEGEIDGKIGIFPANFINIVVDCPKSKENSCDSKDDGNDNDINLFPEDTYGRVIFDFYPQLEGDVTLKEGDTVTLIRKIDRNWYEVVTDNGETGICPESYIEIIGSGPPSYNEVMGTTYDFPVNQPFSNNRNDLGRTKNSVSSYGDSITSNSANLNSFSSQSEKSFSESSVFDIHNQTSQNSKGFSESFLDPSQNLFNNYDNSLSNQGWLNDSGINQDWKETKNDSFISHRESYQNVPGINLSNDVLSNWNIEDNSKKNSLVCTTKTPARPPPPTNVLRNKLSLNSSDSSLNSARLSVISMSSQSSTEAVPERLSIEEIKSLLQQKEQTLKIRMACKNKLEGEKRQNSNNFVSNEVNIQLEQLEPEINHLKQEIANLKSRVADININQDNSEECEAREKEAAKKKEEEFKRREQERIKKMKEQRECIITELLQTERDYLSDLKLLQEMFLTNPCEAKEKGINIPLLFGNLDEVIDVASRLLKRLQKVSRDTQLIGECFVGLSDEMKEIYGHYCRNHDEVNSVIDKIDPQSAAGQYLQHKVEILKRQTNCFDLPSMLIKPVQRILKYPLLLNELLKVTEDGHPDKQWLMQATGLMTDVASAVNEFKRKKDLVFKYRKQADTSLSGRISKLTIHSMAKKTSRFGMRISSSFGLKTVIKDQEFEKVERRFTALEKSLKIFQKDVFDYIRKNEELVTTAFNLSEDIAEFYQERKTQQEVDQFRNTHRIILTDHWDTFKQTIERSINSPLKLLLQSFRGPTNLIQKRYDKLLDYESASSKMDKNKDVTKIKMLQDNQTMAKNTYEALNSQLLDDLPKLCDLSVEILYDCICCYLKAKKNFVGRTTKLLFSLMDLPLLLGSQDASILDTFQVKHTLVMDDLSQLSILPKEFQSCIKSDTLKRNSIARTSFSGALAVKTQTPSQKVHVKSCYPHTDLYTACQNFDAVDILDISLKKGDIVGVIKQQDPMGKKLKWFVDNGEAKGFVPAKCLIKYLPSLSSQSSQATNDWNSSRTASSQPIINQIQDVYARPQKQPNLHKTPQSSSIQPLRPAPTVTSSLRVVAPSRYPPVSQASPKASVNSFSPDSGSHNSSNVSPNKNTLPNEPEHRYEEINDCFGANSQQRASTDAQLMANQDGCRKSDNIIAEFDPYSTSQSSQKLYDNMLDNFNDLYSAHRYEDIPDEANYDEVPCEDQAQSKVEFYYGMYDFSPNGPNQLHLNKGQAVRVLHKCDLNRNTEWWFVEDRHGNKGYVPAAYLNKYPTAIA</sequence>
<feature type="domain" description="SH3" evidence="11">
    <location>
        <begin position="1478"/>
        <end position="1542"/>
    </location>
</feature>
<dbReference type="Gene3D" id="1.20.900.10">
    <property type="entry name" value="Dbl homology (DH) domain"/>
    <property type="match status" value="1"/>
</dbReference>
<keyword evidence="6" id="KW-0965">Cell junction</keyword>
<keyword evidence="9" id="KW-0175">Coiled coil</keyword>
<dbReference type="PROSITE" id="PS51021">
    <property type="entry name" value="BAR"/>
    <property type="match status" value="1"/>
</dbReference>
<evidence type="ECO:0000256" key="10">
    <source>
        <dbReference type="SAM" id="MobiDB-lite"/>
    </source>
</evidence>
<evidence type="ECO:0000313" key="14">
    <source>
        <dbReference type="EMBL" id="GFT34885.1"/>
    </source>
</evidence>
<feature type="coiled-coil region" evidence="9">
    <location>
        <begin position="642"/>
        <end position="726"/>
    </location>
</feature>
<feature type="domain" description="SH3" evidence="11">
    <location>
        <begin position="156"/>
        <end position="215"/>
    </location>
</feature>
<feature type="domain" description="SH3" evidence="11">
    <location>
        <begin position="252"/>
        <end position="311"/>
    </location>
</feature>
<feature type="domain" description="SH3" evidence="11">
    <location>
        <begin position="22"/>
        <end position="81"/>
    </location>
</feature>
<evidence type="ECO:0000259" key="11">
    <source>
        <dbReference type="PROSITE" id="PS50002"/>
    </source>
</evidence>
<comment type="caution">
    <text evidence="14">The sequence shown here is derived from an EMBL/GenBank/DDBJ whole genome shotgun (WGS) entry which is preliminary data.</text>
</comment>
<dbReference type="EMBL" id="BMAW01108605">
    <property type="protein sequence ID" value="GFT34885.1"/>
    <property type="molecule type" value="Genomic_DNA"/>
</dbReference>
<feature type="domain" description="SH3" evidence="11">
    <location>
        <begin position="82"/>
        <end position="145"/>
    </location>
</feature>
<dbReference type="PROSITE" id="PS00741">
    <property type="entry name" value="DH_1"/>
    <property type="match status" value="1"/>
</dbReference>
<evidence type="ECO:0000256" key="6">
    <source>
        <dbReference type="ARBA" id="ARBA00022949"/>
    </source>
</evidence>
<evidence type="ECO:0000256" key="8">
    <source>
        <dbReference type="PROSITE-ProRule" id="PRU00192"/>
    </source>
</evidence>
<protein>
    <recommendedName>
        <fullName evidence="3">Dynamin-binding protein</fullName>
    </recommendedName>
    <alternativeName>
        <fullName evidence="7">Scaffold protein Tuba</fullName>
    </alternativeName>
</protein>
<dbReference type="PROSITE" id="PS50010">
    <property type="entry name" value="DH_2"/>
    <property type="match status" value="1"/>
</dbReference>
<dbReference type="SMART" id="SM00721">
    <property type="entry name" value="BAR"/>
    <property type="match status" value="1"/>
</dbReference>
<dbReference type="Pfam" id="PF14604">
    <property type="entry name" value="SH3_9"/>
    <property type="match status" value="1"/>
</dbReference>
<dbReference type="GO" id="GO:0070161">
    <property type="term" value="C:anchoring junction"/>
    <property type="evidence" value="ECO:0007669"/>
    <property type="project" value="UniProtKB-SubCell"/>
</dbReference>
<dbReference type="Pfam" id="PF00621">
    <property type="entry name" value="RhoGEF"/>
    <property type="match status" value="1"/>
</dbReference>
<evidence type="ECO:0000259" key="13">
    <source>
        <dbReference type="PROSITE" id="PS51021"/>
    </source>
</evidence>
<proteinExistence type="predicted"/>